<dbReference type="GO" id="GO:0016405">
    <property type="term" value="F:CoA-ligase activity"/>
    <property type="evidence" value="ECO:0007669"/>
    <property type="project" value="TreeGrafter"/>
</dbReference>
<organism evidence="2 3">
    <name type="scientific">Sagittula salina</name>
    <dbReference type="NCBI Taxonomy" id="2820268"/>
    <lineage>
        <taxon>Bacteria</taxon>
        <taxon>Pseudomonadati</taxon>
        <taxon>Pseudomonadota</taxon>
        <taxon>Alphaproteobacteria</taxon>
        <taxon>Rhodobacterales</taxon>
        <taxon>Roseobacteraceae</taxon>
        <taxon>Sagittula</taxon>
    </lineage>
</organism>
<dbReference type="Gene3D" id="3.40.50.12780">
    <property type="entry name" value="N-terminal domain of ligase-like"/>
    <property type="match status" value="1"/>
</dbReference>
<dbReference type="EMBL" id="JAGISH010000018">
    <property type="protein sequence ID" value="MBP0484870.1"/>
    <property type="molecule type" value="Genomic_DNA"/>
</dbReference>
<dbReference type="AlphaFoldDB" id="A0A940MMZ6"/>
<reference evidence="2" key="1">
    <citation type="submission" date="2021-03" db="EMBL/GenBank/DDBJ databases">
        <title>Sagittula salina sp. nov. strain M10.9X isolated from the marine waste.</title>
        <authorList>
            <person name="Satari L."/>
            <person name="Molina-Menor E."/>
            <person name="Vidal-Verdu A."/>
            <person name="Pascual J."/>
            <person name="Pereto J."/>
            <person name="Porcar M."/>
        </authorList>
    </citation>
    <scope>NUCLEOTIDE SEQUENCE</scope>
    <source>
        <strain evidence="2">M10.9X</strain>
    </source>
</reference>
<evidence type="ECO:0000313" key="3">
    <source>
        <dbReference type="Proteomes" id="UP000675940"/>
    </source>
</evidence>
<keyword evidence="3" id="KW-1185">Reference proteome</keyword>
<dbReference type="InterPro" id="IPR020845">
    <property type="entry name" value="AMP-binding_CS"/>
</dbReference>
<dbReference type="Pfam" id="PF00501">
    <property type="entry name" value="AMP-binding"/>
    <property type="match status" value="1"/>
</dbReference>
<protein>
    <submittedName>
        <fullName evidence="2">Feruloyl-CoA synthase</fullName>
    </submittedName>
</protein>
<name>A0A940MMZ6_9RHOB</name>
<comment type="caution">
    <text evidence="2">The sequence shown here is derived from an EMBL/GenBank/DDBJ whole genome shotgun (WGS) entry which is preliminary data.</text>
</comment>
<sequence>MADTLTRERRAVPFWDPKLCVEHRADGSIVMTQAEPLGNYPRCLSDRFAEWAERTPDRPWIAEKGPDGWTRLTYGTARNQIRRVGQWLAMRGLGKDSPVLILSGNSIAHAVMALGAQHVGVPSAALAPAYALSGGDFLKLRDIAAQISPGVIFADRAEPFAAAIRAVFAPDIPVVTVEGAVEGFETVAFEDLVTTPPGPEEARASAAVTRETVAKFLFTSGTTGTPKAVIQTHGMLCSNQQMVLQCFTFLRDTPPVVVDWAPWNHTASGNKVFNMVLYNGGTYYIDDGRPTPQAIGKTIETLREISPTWYFNVPLGYQMLLDAFETDARLRDTFFRRIQMLFYAGAGMSQHVWDRITRVAEDMVPGGVLLTTGFGSTETGPFSIINTARQSMSGNLGLPAHGVTLKLVPQGEKLEARVKSPSITPGYWHNEALTREAFDEEGFYRFGDAFRLADPDDPAKGVLFDGRLAENFKLASGTWVAVGPLRAALTDAMGGMASDCVIAGEGQRELGALLVPNLSALRTLAGANLEGEALLTHPDVRHATAERLARAAQVATGSASRVTRALWLAAPLDFNRGEVTDKGSINQRAVLRHRVDLVDALWSGDPRVILAERSPP</sequence>
<dbReference type="RefSeq" id="WP_209363614.1">
    <property type="nucleotide sequence ID" value="NZ_JAGISH010000018.1"/>
</dbReference>
<accession>A0A940MMZ6</accession>
<dbReference type="Proteomes" id="UP000675940">
    <property type="component" value="Unassembled WGS sequence"/>
</dbReference>
<proteinExistence type="predicted"/>
<gene>
    <name evidence="2" type="ORF">J5474_20555</name>
</gene>
<evidence type="ECO:0000259" key="1">
    <source>
        <dbReference type="Pfam" id="PF00501"/>
    </source>
</evidence>
<dbReference type="SUPFAM" id="SSF56801">
    <property type="entry name" value="Acetyl-CoA synthetase-like"/>
    <property type="match status" value="1"/>
</dbReference>
<dbReference type="InterPro" id="IPR042099">
    <property type="entry name" value="ANL_N_sf"/>
</dbReference>
<feature type="domain" description="AMP-dependent synthetase/ligase" evidence="1">
    <location>
        <begin position="48"/>
        <end position="428"/>
    </location>
</feature>
<dbReference type="PANTHER" id="PTHR24096:SF420">
    <property type="entry name" value="LONG-CHAIN-FATTY-ACID--COA LIGASE-RELATED"/>
    <property type="match status" value="1"/>
</dbReference>
<dbReference type="PROSITE" id="PS00455">
    <property type="entry name" value="AMP_BINDING"/>
    <property type="match status" value="1"/>
</dbReference>
<dbReference type="PANTHER" id="PTHR24096">
    <property type="entry name" value="LONG-CHAIN-FATTY-ACID--COA LIGASE"/>
    <property type="match status" value="1"/>
</dbReference>
<dbReference type="InterPro" id="IPR000873">
    <property type="entry name" value="AMP-dep_synth/lig_dom"/>
</dbReference>
<evidence type="ECO:0000313" key="2">
    <source>
        <dbReference type="EMBL" id="MBP0484870.1"/>
    </source>
</evidence>